<dbReference type="SMART" id="SM00285">
    <property type="entry name" value="PBD"/>
    <property type="match status" value="1"/>
</dbReference>
<dbReference type="Pfam" id="PF00786">
    <property type="entry name" value="PBD"/>
    <property type="match status" value="1"/>
</dbReference>
<dbReference type="PROSITE" id="PS50108">
    <property type="entry name" value="CRIB"/>
    <property type="match status" value="1"/>
</dbReference>
<sequence length="147" mass="15961">MGNKMKGIFKGFKYIFNNFAVKERELEIGCPTDVKHVAHIGWDGPSGSAPSWMNQFKKGPDFAAASIGNSGSSLTPWTSQGIGESNGRQSNSENYKDSPNNEVSLKKPKRRKSKATSSPKSSSSSRAVKSKTKFVEGQTKSENIEVA</sequence>
<dbReference type="Proteomes" id="UP000823775">
    <property type="component" value="Unassembled WGS sequence"/>
</dbReference>
<dbReference type="Gene3D" id="3.90.810.10">
    <property type="entry name" value="CRIB domain"/>
    <property type="match status" value="1"/>
</dbReference>
<proteinExistence type="predicted"/>
<evidence type="ECO:0000256" key="1">
    <source>
        <dbReference type="SAM" id="MobiDB-lite"/>
    </source>
</evidence>
<evidence type="ECO:0000313" key="4">
    <source>
        <dbReference type="Proteomes" id="UP000823775"/>
    </source>
</evidence>
<accession>A0ABS8S6M7</accession>
<dbReference type="PANTHER" id="PTHR46325:SF17">
    <property type="entry name" value="CRIB DOMAIN-CONTAINING PROTEIN RIC10-LIKE"/>
    <property type="match status" value="1"/>
</dbReference>
<dbReference type="InterPro" id="IPR000095">
    <property type="entry name" value="CRIB_dom"/>
</dbReference>
<reference evidence="3 4" key="1">
    <citation type="journal article" date="2021" name="BMC Genomics">
        <title>Datura genome reveals duplications of psychoactive alkaloid biosynthetic genes and high mutation rate following tissue culture.</title>
        <authorList>
            <person name="Rajewski A."/>
            <person name="Carter-House D."/>
            <person name="Stajich J."/>
            <person name="Litt A."/>
        </authorList>
    </citation>
    <scope>NUCLEOTIDE SEQUENCE [LARGE SCALE GENOMIC DNA]</scope>
    <source>
        <strain evidence="3">AR-01</strain>
    </source>
</reference>
<dbReference type="InterPro" id="IPR036936">
    <property type="entry name" value="CRIB_dom_sf"/>
</dbReference>
<feature type="domain" description="CRIB" evidence="2">
    <location>
        <begin position="28"/>
        <end position="41"/>
    </location>
</feature>
<organism evidence="3 4">
    <name type="scientific">Datura stramonium</name>
    <name type="common">Jimsonweed</name>
    <name type="synonym">Common thornapple</name>
    <dbReference type="NCBI Taxonomy" id="4076"/>
    <lineage>
        <taxon>Eukaryota</taxon>
        <taxon>Viridiplantae</taxon>
        <taxon>Streptophyta</taxon>
        <taxon>Embryophyta</taxon>
        <taxon>Tracheophyta</taxon>
        <taxon>Spermatophyta</taxon>
        <taxon>Magnoliopsida</taxon>
        <taxon>eudicotyledons</taxon>
        <taxon>Gunneridae</taxon>
        <taxon>Pentapetalae</taxon>
        <taxon>asterids</taxon>
        <taxon>lamiids</taxon>
        <taxon>Solanales</taxon>
        <taxon>Solanaceae</taxon>
        <taxon>Solanoideae</taxon>
        <taxon>Datureae</taxon>
        <taxon>Datura</taxon>
    </lineage>
</organism>
<feature type="region of interest" description="Disordered" evidence="1">
    <location>
        <begin position="63"/>
        <end position="147"/>
    </location>
</feature>
<evidence type="ECO:0000313" key="3">
    <source>
        <dbReference type="EMBL" id="MCD7454716.1"/>
    </source>
</evidence>
<feature type="compositionally biased region" description="Low complexity" evidence="1">
    <location>
        <begin position="115"/>
        <end position="127"/>
    </location>
</feature>
<name>A0ABS8S6M7_DATST</name>
<keyword evidence="4" id="KW-1185">Reference proteome</keyword>
<dbReference type="PANTHER" id="PTHR46325">
    <property type="entry name" value="CRIB DOMAIN-CONTAINING PROTEIN RIC8"/>
    <property type="match status" value="1"/>
</dbReference>
<dbReference type="CDD" id="cd00132">
    <property type="entry name" value="CRIB"/>
    <property type="match status" value="1"/>
</dbReference>
<feature type="compositionally biased region" description="Polar residues" evidence="1">
    <location>
        <begin position="67"/>
        <end position="103"/>
    </location>
</feature>
<protein>
    <recommendedName>
        <fullName evidence="2">CRIB domain-containing protein</fullName>
    </recommendedName>
</protein>
<dbReference type="EMBL" id="JACEIK010000313">
    <property type="protein sequence ID" value="MCD7454716.1"/>
    <property type="molecule type" value="Genomic_DNA"/>
</dbReference>
<evidence type="ECO:0000259" key="2">
    <source>
        <dbReference type="PROSITE" id="PS50108"/>
    </source>
</evidence>
<gene>
    <name evidence="3" type="ORF">HAX54_025779</name>
</gene>
<comment type="caution">
    <text evidence="3">The sequence shown here is derived from an EMBL/GenBank/DDBJ whole genome shotgun (WGS) entry which is preliminary data.</text>
</comment>